<keyword evidence="1" id="KW-0732">Signal</keyword>
<dbReference type="Proteomes" id="UP000249130">
    <property type="component" value="Unassembled WGS sequence"/>
</dbReference>
<accession>A0A327KU59</accession>
<name>A0A327KU59_9BRAD</name>
<feature type="chain" id="PRO_5016349796" description="Cysteine rich repeat-containing protein" evidence="1">
    <location>
        <begin position="32"/>
        <end position="86"/>
    </location>
</feature>
<proteinExistence type="predicted"/>
<evidence type="ECO:0000313" key="2">
    <source>
        <dbReference type="EMBL" id="RAI41566.1"/>
    </source>
</evidence>
<dbReference type="OrthoDB" id="8245037at2"/>
<evidence type="ECO:0000313" key="3">
    <source>
        <dbReference type="Proteomes" id="UP000249130"/>
    </source>
</evidence>
<dbReference type="RefSeq" id="WP_111421034.1">
    <property type="nucleotide sequence ID" value="NZ_NPEX01000184.1"/>
</dbReference>
<evidence type="ECO:0000256" key="1">
    <source>
        <dbReference type="SAM" id="SignalP"/>
    </source>
</evidence>
<gene>
    <name evidence="2" type="ORF">CH341_21420</name>
</gene>
<evidence type="ECO:0008006" key="4">
    <source>
        <dbReference type="Google" id="ProtNLM"/>
    </source>
</evidence>
<comment type="caution">
    <text evidence="2">The sequence shown here is derived from an EMBL/GenBank/DDBJ whole genome shotgun (WGS) entry which is preliminary data.</text>
</comment>
<keyword evidence="3" id="KW-1185">Reference proteome</keyword>
<protein>
    <recommendedName>
        <fullName evidence="4">Cysteine rich repeat-containing protein</fullName>
    </recommendedName>
</protein>
<organism evidence="2 3">
    <name type="scientific">Rhodoplanes roseus</name>
    <dbReference type="NCBI Taxonomy" id="29409"/>
    <lineage>
        <taxon>Bacteria</taxon>
        <taxon>Pseudomonadati</taxon>
        <taxon>Pseudomonadota</taxon>
        <taxon>Alphaproteobacteria</taxon>
        <taxon>Hyphomicrobiales</taxon>
        <taxon>Nitrobacteraceae</taxon>
        <taxon>Rhodoplanes</taxon>
    </lineage>
</organism>
<dbReference type="AlphaFoldDB" id="A0A327KU59"/>
<reference evidence="2 3" key="1">
    <citation type="submission" date="2017-07" db="EMBL/GenBank/DDBJ databases">
        <title>Draft Genome Sequences of Select Purple Nonsulfur Bacteria.</title>
        <authorList>
            <person name="Lasarre B."/>
            <person name="Mckinlay J.B."/>
        </authorList>
    </citation>
    <scope>NUCLEOTIDE SEQUENCE [LARGE SCALE GENOMIC DNA]</scope>
    <source>
        <strain evidence="2 3">DSM 5909</strain>
    </source>
</reference>
<feature type="signal peptide" evidence="1">
    <location>
        <begin position="1"/>
        <end position="31"/>
    </location>
</feature>
<sequence>MAGHVRSFRSACALALALAGPAGVAVRPATAAQPHPLVAEQRAACTGDVFRLCGTEAPRVDQIIACLKKARPSLSPACRSVVDQKG</sequence>
<dbReference type="EMBL" id="NPEX01000184">
    <property type="protein sequence ID" value="RAI41566.1"/>
    <property type="molecule type" value="Genomic_DNA"/>
</dbReference>